<dbReference type="AlphaFoldDB" id="A0A532UY65"/>
<proteinExistence type="predicted"/>
<accession>A0A532UY65</accession>
<sequence length="177" mass="19905">MARTRYFFFEALRRMGNSLFSFFSRCEERGIMPRAARWIKVSVLSAFIAGISALSAASMLNCITCYLPIETQPVVESASVTPNPTAGNDSVTVKANTRIPNPPRDEEYYIEKAICILDDDTTEMSIQESDLEGRKKIEARLYVGDLGTGLWYVYVKASNNHDEWGEDKVDLEVTEAQ</sequence>
<comment type="caution">
    <text evidence="1">The sequence shown here is derived from an EMBL/GenBank/DDBJ whole genome shotgun (WGS) entry which is preliminary data.</text>
</comment>
<evidence type="ECO:0000313" key="2">
    <source>
        <dbReference type="Proteomes" id="UP000317778"/>
    </source>
</evidence>
<gene>
    <name evidence="1" type="ORF">CEE36_10190</name>
</gene>
<reference evidence="1 2" key="1">
    <citation type="submission" date="2017-06" db="EMBL/GenBank/DDBJ databases">
        <title>Novel microbial phyla capable of carbon fixation and sulfur reduction in deep-sea sediments.</title>
        <authorList>
            <person name="Huang J."/>
            <person name="Baker B."/>
            <person name="Wang Y."/>
        </authorList>
    </citation>
    <scope>NUCLEOTIDE SEQUENCE [LARGE SCALE GENOMIC DNA]</scope>
    <source>
        <strain evidence="1">B3_TA06</strain>
    </source>
</reference>
<dbReference type="PROSITE" id="PS00430">
    <property type="entry name" value="TONB_DEPENDENT_REC_1"/>
    <property type="match status" value="1"/>
</dbReference>
<organism evidence="1 2">
    <name type="scientific">candidate division TA06 bacterium B3_TA06</name>
    <dbReference type="NCBI Taxonomy" id="2012487"/>
    <lineage>
        <taxon>Bacteria</taxon>
        <taxon>Bacteria division TA06</taxon>
    </lineage>
</organism>
<dbReference type="EMBL" id="NJBO01000022">
    <property type="protein sequence ID" value="TKJ39890.1"/>
    <property type="molecule type" value="Genomic_DNA"/>
</dbReference>
<protein>
    <submittedName>
        <fullName evidence="1">Uncharacterized protein</fullName>
    </submittedName>
</protein>
<evidence type="ECO:0000313" key="1">
    <source>
        <dbReference type="EMBL" id="TKJ39890.1"/>
    </source>
</evidence>
<dbReference type="Proteomes" id="UP000317778">
    <property type="component" value="Unassembled WGS sequence"/>
</dbReference>
<name>A0A532UY65_UNCT6</name>
<dbReference type="InterPro" id="IPR010916">
    <property type="entry name" value="TonB_box_CS"/>
</dbReference>